<keyword evidence="3" id="KW-1185">Reference proteome</keyword>
<dbReference type="PANTHER" id="PTHR47751">
    <property type="entry name" value="SUPERFAMILY HYDROLASE, PUTATIVE (AFU_ORTHOLOGUE AFUA_2G16580)-RELATED"/>
    <property type="match status" value="1"/>
</dbReference>
<accession>A0A0P9DUQ9</accession>
<comment type="caution">
    <text evidence="2">The sequence shown here is derived from an EMBL/GenBank/DDBJ whole genome shotgun (WGS) entry which is preliminary data.</text>
</comment>
<evidence type="ECO:0000313" key="2">
    <source>
        <dbReference type="EMBL" id="KPV53826.1"/>
    </source>
</evidence>
<dbReference type="InterPro" id="IPR000383">
    <property type="entry name" value="Xaa-Pro-like_dom"/>
</dbReference>
<evidence type="ECO:0000259" key="1">
    <source>
        <dbReference type="Pfam" id="PF02129"/>
    </source>
</evidence>
<organism evidence="2 3">
    <name type="scientific">Kouleothrix aurantiaca</name>
    <dbReference type="NCBI Taxonomy" id="186479"/>
    <lineage>
        <taxon>Bacteria</taxon>
        <taxon>Bacillati</taxon>
        <taxon>Chloroflexota</taxon>
        <taxon>Chloroflexia</taxon>
        <taxon>Chloroflexales</taxon>
        <taxon>Roseiflexineae</taxon>
        <taxon>Roseiflexaceae</taxon>
        <taxon>Kouleothrix</taxon>
    </lineage>
</organism>
<dbReference type="GO" id="GO:0016787">
    <property type="term" value="F:hydrolase activity"/>
    <property type="evidence" value="ECO:0007669"/>
    <property type="project" value="InterPro"/>
</dbReference>
<protein>
    <recommendedName>
        <fullName evidence="1">Xaa-Pro dipeptidyl-peptidase-like domain-containing protein</fullName>
    </recommendedName>
</protein>
<reference evidence="2 3" key="1">
    <citation type="submission" date="2015-09" db="EMBL/GenBank/DDBJ databases">
        <title>Draft genome sequence of Kouleothrix aurantiaca JCM 19913.</title>
        <authorList>
            <person name="Hemp J."/>
        </authorList>
    </citation>
    <scope>NUCLEOTIDE SEQUENCE [LARGE SCALE GENOMIC DNA]</scope>
    <source>
        <strain evidence="2 3">COM-B</strain>
    </source>
</reference>
<gene>
    <name evidence="2" type="ORF">SE17_07375</name>
</gene>
<dbReference type="AlphaFoldDB" id="A0A0P9DUQ9"/>
<dbReference type="Gene3D" id="1.10.10.800">
    <property type="match status" value="1"/>
</dbReference>
<feature type="non-terminal residue" evidence="2">
    <location>
        <position position="283"/>
    </location>
</feature>
<proteinExistence type="predicted"/>
<evidence type="ECO:0000313" key="3">
    <source>
        <dbReference type="Proteomes" id="UP000050509"/>
    </source>
</evidence>
<sequence length="283" mass="31323">MPLQPDGLTFVISPEVDRTRVTYKNRYGITIAADLYTAKDLDKSGQHPALIIGPSHGGVKEQMPGVWANQLAQRGYVSLAFDPSYKGDSGGEPRFVSSPEIFMEDFSAGVDFLGTLDYVSRDRIGLVGICGSGGFGLGAARMDTRIKAVVTASMYDIGENYRNGWQHSWSDADRRAEMDRLAEQRWADLDAGTVTYDPIFPEEVPPAEVQLDPVTSEFFDYYVKSNDRGYHPHSQGGHIAVSHLGYMGYGGLRYLEDISPRPVLMIVGDQAFSRWFTEDAMEA</sequence>
<dbReference type="InterPro" id="IPR029058">
    <property type="entry name" value="AB_hydrolase_fold"/>
</dbReference>
<dbReference type="Gene3D" id="3.40.50.1820">
    <property type="entry name" value="alpha/beta hydrolase"/>
    <property type="match status" value="1"/>
</dbReference>
<dbReference type="PANTHER" id="PTHR47751:SF1">
    <property type="entry name" value="SUPERFAMILY HYDROLASE, PUTATIVE (AFU_ORTHOLOGUE AFUA_2G16580)-RELATED"/>
    <property type="match status" value="1"/>
</dbReference>
<feature type="domain" description="Xaa-Pro dipeptidyl-peptidase-like" evidence="1">
    <location>
        <begin position="29"/>
        <end position="187"/>
    </location>
</feature>
<dbReference type="SUPFAM" id="SSF53474">
    <property type="entry name" value="alpha/beta-Hydrolases"/>
    <property type="match status" value="1"/>
</dbReference>
<dbReference type="InterPro" id="IPR051411">
    <property type="entry name" value="Polyketide_trans_af380"/>
</dbReference>
<dbReference type="Pfam" id="PF02129">
    <property type="entry name" value="Peptidase_S15"/>
    <property type="match status" value="1"/>
</dbReference>
<dbReference type="EMBL" id="LJCR01000171">
    <property type="protein sequence ID" value="KPV53826.1"/>
    <property type="molecule type" value="Genomic_DNA"/>
</dbReference>
<dbReference type="Proteomes" id="UP000050509">
    <property type="component" value="Unassembled WGS sequence"/>
</dbReference>
<name>A0A0P9DUQ9_9CHLR</name>